<dbReference type="InterPro" id="IPR001810">
    <property type="entry name" value="F-box_dom"/>
</dbReference>
<keyword evidence="3" id="KW-1185">Reference proteome</keyword>
<dbReference type="InterPro" id="IPR055302">
    <property type="entry name" value="F-box_dom-containing"/>
</dbReference>
<dbReference type="InterPro" id="IPR036047">
    <property type="entry name" value="F-box-like_dom_sf"/>
</dbReference>
<dbReference type="InterPro" id="IPR006566">
    <property type="entry name" value="FBD"/>
</dbReference>
<name>A0AAD8RGY3_LOLMU</name>
<dbReference type="SUPFAM" id="SSF81383">
    <property type="entry name" value="F-box domain"/>
    <property type="match status" value="1"/>
</dbReference>
<gene>
    <name evidence="2" type="ORF">QYE76_025449</name>
</gene>
<dbReference type="Gene3D" id="1.20.1280.50">
    <property type="match status" value="1"/>
</dbReference>
<protein>
    <recommendedName>
        <fullName evidence="1">F-box domain-containing protein</fullName>
    </recommendedName>
</protein>
<dbReference type="PANTHER" id="PTHR32141:SF59">
    <property type="entry name" value="F-BOX DOMAIN-CONTAINING PROTEIN"/>
    <property type="match status" value="1"/>
</dbReference>
<dbReference type="Proteomes" id="UP001231189">
    <property type="component" value="Unassembled WGS sequence"/>
</dbReference>
<dbReference type="SUPFAM" id="SSF52047">
    <property type="entry name" value="RNI-like"/>
    <property type="match status" value="1"/>
</dbReference>
<feature type="domain" description="F-box" evidence="1">
    <location>
        <begin position="98"/>
        <end position="134"/>
    </location>
</feature>
<comment type="caution">
    <text evidence="2">The sequence shown here is derived from an EMBL/GenBank/DDBJ whole genome shotgun (WGS) entry which is preliminary data.</text>
</comment>
<dbReference type="AlphaFoldDB" id="A0AAD8RGY3"/>
<proteinExistence type="predicted"/>
<dbReference type="PROSITE" id="PS50181">
    <property type="entry name" value="FBOX"/>
    <property type="match status" value="1"/>
</dbReference>
<evidence type="ECO:0000313" key="2">
    <source>
        <dbReference type="EMBL" id="KAK1619932.1"/>
    </source>
</evidence>
<dbReference type="Pfam" id="PF24758">
    <property type="entry name" value="LRR_At5g56370"/>
    <property type="match status" value="1"/>
</dbReference>
<evidence type="ECO:0000313" key="3">
    <source>
        <dbReference type="Proteomes" id="UP001231189"/>
    </source>
</evidence>
<sequence length="560" mass="61841">MYYEHQGPRCRCPHGAQCSGVPPYGGLAAAALNSRVRPFPMDAATEAQLRGVGVVTRGLDAKMVTLLSCVHAVLPSPPVVSSHADLSASLLTPPLDGGDRISDLPDKILRDIVSRLPVKDGARTAALSCRWRGVWRSTPLVLIDSDLLPVGSGSGLQVACADEAHRVASAVSCILHAHPGPFRCVHLIGSYLGQYPEVLAFWLQLLAAKGVQDLVLVNRPWPLDMPLPRTLFDMATLTRLYLGVFKFPDTTGIRRAVAFPYLRELGLCWVAMLRREDMDFILARSPVLEILCIQGNMLVNHLDLVSRSLRCVQIIEGVDLNITVTYAPHLERLIIWSSFIQDDLPRLVKIGHAPALSVIGYLEPERHALEIRNTVIKAGTRASPSTMVPSVKILGLRVYFAICDNAKMLPSFLRCFPNVETLHLESKETYQPTGKLSYKFWQEVGPIKCVQSHIKLMIFYGFRGERGELSFLKYFLESAPMLAKLVIVYNKGSFTSLTEANSKVQPLFSAKWASQDCSLLLLESAFQEGEDKWLLNFKTGSDFSTRDPFACAAALGGCHF</sequence>
<dbReference type="Pfam" id="PF00646">
    <property type="entry name" value="F-box"/>
    <property type="match status" value="1"/>
</dbReference>
<dbReference type="Pfam" id="PF08387">
    <property type="entry name" value="FBD"/>
    <property type="match status" value="1"/>
</dbReference>
<dbReference type="InterPro" id="IPR055411">
    <property type="entry name" value="LRR_FXL15/At3g58940/PEG3-like"/>
</dbReference>
<dbReference type="PANTHER" id="PTHR32141">
    <property type="match status" value="1"/>
</dbReference>
<reference evidence="2" key="1">
    <citation type="submission" date="2023-07" db="EMBL/GenBank/DDBJ databases">
        <title>A chromosome-level genome assembly of Lolium multiflorum.</title>
        <authorList>
            <person name="Chen Y."/>
            <person name="Copetti D."/>
            <person name="Kolliker R."/>
            <person name="Studer B."/>
        </authorList>
    </citation>
    <scope>NUCLEOTIDE SEQUENCE</scope>
    <source>
        <strain evidence="2">02402/16</strain>
        <tissue evidence="2">Leaf</tissue>
    </source>
</reference>
<dbReference type="CDD" id="cd22160">
    <property type="entry name" value="F-box_AtFBL13-like"/>
    <property type="match status" value="1"/>
</dbReference>
<accession>A0AAD8RGY3</accession>
<dbReference type="EMBL" id="JAUUTY010000006">
    <property type="protein sequence ID" value="KAK1619932.1"/>
    <property type="molecule type" value="Genomic_DNA"/>
</dbReference>
<dbReference type="InterPro" id="IPR053781">
    <property type="entry name" value="F-box_AtFBL13-like"/>
</dbReference>
<organism evidence="2 3">
    <name type="scientific">Lolium multiflorum</name>
    <name type="common">Italian ryegrass</name>
    <name type="synonym">Lolium perenne subsp. multiflorum</name>
    <dbReference type="NCBI Taxonomy" id="4521"/>
    <lineage>
        <taxon>Eukaryota</taxon>
        <taxon>Viridiplantae</taxon>
        <taxon>Streptophyta</taxon>
        <taxon>Embryophyta</taxon>
        <taxon>Tracheophyta</taxon>
        <taxon>Spermatophyta</taxon>
        <taxon>Magnoliopsida</taxon>
        <taxon>Liliopsida</taxon>
        <taxon>Poales</taxon>
        <taxon>Poaceae</taxon>
        <taxon>BOP clade</taxon>
        <taxon>Pooideae</taxon>
        <taxon>Poodae</taxon>
        <taxon>Poeae</taxon>
        <taxon>Poeae Chloroplast Group 2 (Poeae type)</taxon>
        <taxon>Loliodinae</taxon>
        <taxon>Loliinae</taxon>
        <taxon>Lolium</taxon>
    </lineage>
</organism>
<evidence type="ECO:0000259" key="1">
    <source>
        <dbReference type="PROSITE" id="PS50181"/>
    </source>
</evidence>